<dbReference type="NCBIfam" id="TIGR00009">
    <property type="entry name" value="L28"/>
    <property type="match status" value="1"/>
</dbReference>
<keyword evidence="7" id="KW-1185">Reference proteome</keyword>
<reference evidence="6 7" key="1">
    <citation type="submission" date="2017-03" db="EMBL/GenBank/DDBJ databases">
        <title>The genome sequence of Candidatus Rickettsiella viridis.</title>
        <authorList>
            <person name="Nikoh N."/>
            <person name="Tsuchida T."/>
            <person name="Yamaguchi K."/>
            <person name="Maeda T."/>
            <person name="Shigenobu S."/>
            <person name="Fukatsu T."/>
        </authorList>
    </citation>
    <scope>NUCLEOTIDE SEQUENCE [LARGE SCALE GENOMIC DNA]</scope>
    <source>
        <strain evidence="6 7">Ap-RA04</strain>
    </source>
</reference>
<dbReference type="InterPro" id="IPR001383">
    <property type="entry name" value="Ribosomal_bL28_bact-type"/>
</dbReference>
<dbReference type="SUPFAM" id="SSF143800">
    <property type="entry name" value="L28p-like"/>
    <property type="match status" value="1"/>
</dbReference>
<dbReference type="Proteomes" id="UP000282483">
    <property type="component" value="Chromosome"/>
</dbReference>
<dbReference type="GO" id="GO:0006412">
    <property type="term" value="P:translation"/>
    <property type="evidence" value="ECO:0007669"/>
    <property type="project" value="UniProtKB-UniRule"/>
</dbReference>
<evidence type="ECO:0000313" key="6">
    <source>
        <dbReference type="EMBL" id="BBB15306.1"/>
    </source>
</evidence>
<dbReference type="Pfam" id="PF00830">
    <property type="entry name" value="Ribosomal_L28"/>
    <property type="match status" value="1"/>
</dbReference>
<proteinExistence type="inferred from homology"/>
<evidence type="ECO:0000256" key="2">
    <source>
        <dbReference type="ARBA" id="ARBA00022980"/>
    </source>
</evidence>
<sequence>MYVQLINFIHLLEANVARVCQITGKNPMVGHNVSHSNRKTKRRFLPNLQTHRLWMAAEKRFVKLRVSAHGLRIIEKKGIEKIVSELRARGEKI</sequence>
<protein>
    <recommendedName>
        <fullName evidence="4 5">Large ribosomal subunit protein bL28</fullName>
    </recommendedName>
</protein>
<organism evidence="6 7">
    <name type="scientific">Candidatus Rickettsiella viridis</name>
    <dbReference type="NCBI Taxonomy" id="676208"/>
    <lineage>
        <taxon>Bacteria</taxon>
        <taxon>Pseudomonadati</taxon>
        <taxon>Pseudomonadota</taxon>
        <taxon>Gammaproteobacteria</taxon>
        <taxon>Legionellales</taxon>
        <taxon>Coxiellaceae</taxon>
        <taxon>Rickettsiella</taxon>
    </lineage>
</organism>
<name>A0A2Z5UUH8_9COXI</name>
<dbReference type="AlphaFoldDB" id="A0A2Z5UUH8"/>
<dbReference type="InterPro" id="IPR034704">
    <property type="entry name" value="Ribosomal_bL28/bL31-like_sf"/>
</dbReference>
<keyword evidence="3 5" id="KW-0687">Ribonucleoprotein</keyword>
<dbReference type="PANTHER" id="PTHR13528">
    <property type="entry name" value="39S RIBOSOMAL PROTEIN L28, MITOCHONDRIAL"/>
    <property type="match status" value="1"/>
</dbReference>
<dbReference type="GO" id="GO:0003735">
    <property type="term" value="F:structural constituent of ribosome"/>
    <property type="evidence" value="ECO:0007669"/>
    <property type="project" value="InterPro"/>
</dbReference>
<evidence type="ECO:0000256" key="3">
    <source>
        <dbReference type="ARBA" id="ARBA00023274"/>
    </source>
</evidence>
<dbReference type="FunFam" id="2.30.170.40:FF:000001">
    <property type="entry name" value="50S ribosomal protein L28"/>
    <property type="match status" value="1"/>
</dbReference>
<dbReference type="KEGG" id="rvi:RVIR1_08170"/>
<evidence type="ECO:0000256" key="5">
    <source>
        <dbReference type="HAMAP-Rule" id="MF_00373"/>
    </source>
</evidence>
<dbReference type="InterPro" id="IPR037147">
    <property type="entry name" value="Ribosomal_bL28_sf"/>
</dbReference>
<accession>A0A2Z5UUH8</accession>
<dbReference type="Gene3D" id="2.30.170.40">
    <property type="entry name" value="Ribosomal protein L28/L24"/>
    <property type="match status" value="1"/>
</dbReference>
<dbReference type="InterPro" id="IPR026569">
    <property type="entry name" value="Ribosomal_bL28"/>
</dbReference>
<comment type="similarity">
    <text evidence="1 5">Belongs to the bacterial ribosomal protein bL28 family.</text>
</comment>
<dbReference type="HAMAP" id="MF_00373">
    <property type="entry name" value="Ribosomal_bL28"/>
    <property type="match status" value="1"/>
</dbReference>
<evidence type="ECO:0000256" key="4">
    <source>
        <dbReference type="ARBA" id="ARBA00035174"/>
    </source>
</evidence>
<dbReference type="GO" id="GO:0022625">
    <property type="term" value="C:cytosolic large ribosomal subunit"/>
    <property type="evidence" value="ECO:0007669"/>
    <property type="project" value="TreeGrafter"/>
</dbReference>
<dbReference type="EMBL" id="AP018005">
    <property type="protein sequence ID" value="BBB15306.1"/>
    <property type="molecule type" value="Genomic_DNA"/>
</dbReference>
<dbReference type="PANTHER" id="PTHR13528:SF2">
    <property type="entry name" value="LARGE RIBOSOMAL SUBUNIT PROTEIN BL28M"/>
    <property type="match status" value="1"/>
</dbReference>
<gene>
    <name evidence="5 6" type="primary">rpmB</name>
    <name evidence="6" type="ORF">RVIR1_08170</name>
</gene>
<evidence type="ECO:0000256" key="1">
    <source>
        <dbReference type="ARBA" id="ARBA00008760"/>
    </source>
</evidence>
<evidence type="ECO:0000313" key="7">
    <source>
        <dbReference type="Proteomes" id="UP000282483"/>
    </source>
</evidence>
<keyword evidence="2 5" id="KW-0689">Ribosomal protein</keyword>